<dbReference type="InterPro" id="IPR011990">
    <property type="entry name" value="TPR-like_helical_dom_sf"/>
</dbReference>
<reference evidence="2 3" key="1">
    <citation type="journal article" date="2021" name="BMC Genomics">
        <title>Datura genome reveals duplications of psychoactive alkaloid biosynthetic genes and high mutation rate following tissue culture.</title>
        <authorList>
            <person name="Rajewski A."/>
            <person name="Carter-House D."/>
            <person name="Stajich J."/>
            <person name="Litt A."/>
        </authorList>
    </citation>
    <scope>NUCLEOTIDE SEQUENCE [LARGE SCALE GENOMIC DNA]</scope>
    <source>
        <strain evidence="2">AR-01</strain>
    </source>
</reference>
<dbReference type="Gene3D" id="1.25.40.10">
    <property type="entry name" value="Tetratricopeptide repeat domain"/>
    <property type="match status" value="1"/>
</dbReference>
<dbReference type="InterPro" id="IPR046960">
    <property type="entry name" value="PPR_At4g14850-like_plant"/>
</dbReference>
<name>A0ABS8TRV0_DATST</name>
<dbReference type="Pfam" id="PF01535">
    <property type="entry name" value="PPR"/>
    <property type="match status" value="1"/>
</dbReference>
<evidence type="ECO:0000256" key="1">
    <source>
        <dbReference type="ARBA" id="ARBA00022737"/>
    </source>
</evidence>
<dbReference type="InterPro" id="IPR046848">
    <property type="entry name" value="E_motif"/>
</dbReference>
<dbReference type="Pfam" id="PF20431">
    <property type="entry name" value="E_motif"/>
    <property type="match status" value="1"/>
</dbReference>
<gene>
    <name evidence="2" type="ORF">HAX54_014839</name>
</gene>
<dbReference type="InterPro" id="IPR002885">
    <property type="entry name" value="PPR_rpt"/>
</dbReference>
<accession>A0ABS8TRV0</accession>
<keyword evidence="1" id="KW-0677">Repeat</keyword>
<dbReference type="EMBL" id="JACEIK010001933">
    <property type="protein sequence ID" value="MCD7473184.1"/>
    <property type="molecule type" value="Genomic_DNA"/>
</dbReference>
<keyword evidence="3" id="KW-1185">Reference proteome</keyword>
<sequence>MWELFSACRASGDTETAERVVERLVELKSDDPGYNVLASNVYATLGKWDQVRKIRQSLKARGLRGAQDVAGLRFVTEFIFLALNLEDGKISAIEEIKDLSFENNLKLQDWCSNRLQKRCKNIKDLYIWYASQGFVYRCLKAYELMLEDRRSLNRTKFSTAVEEGKQIHAYIVRTSHSNVFVGSALADMYSKCRNIKYAETTLSRMLNNNIISWTAMVVGYGQNGYSEDAVELSVCKRSRVEQMILHSEL</sequence>
<organism evidence="2 3">
    <name type="scientific">Datura stramonium</name>
    <name type="common">Jimsonweed</name>
    <name type="synonym">Common thornapple</name>
    <dbReference type="NCBI Taxonomy" id="4076"/>
    <lineage>
        <taxon>Eukaryota</taxon>
        <taxon>Viridiplantae</taxon>
        <taxon>Streptophyta</taxon>
        <taxon>Embryophyta</taxon>
        <taxon>Tracheophyta</taxon>
        <taxon>Spermatophyta</taxon>
        <taxon>Magnoliopsida</taxon>
        <taxon>eudicotyledons</taxon>
        <taxon>Gunneridae</taxon>
        <taxon>Pentapetalae</taxon>
        <taxon>asterids</taxon>
        <taxon>lamiids</taxon>
        <taxon>Solanales</taxon>
        <taxon>Solanaceae</taxon>
        <taxon>Solanoideae</taxon>
        <taxon>Datureae</taxon>
        <taxon>Datura</taxon>
    </lineage>
</organism>
<protein>
    <recommendedName>
        <fullName evidence="4">Pentatricopeptide repeat-containing protein</fullName>
    </recommendedName>
</protein>
<proteinExistence type="predicted"/>
<evidence type="ECO:0008006" key="4">
    <source>
        <dbReference type="Google" id="ProtNLM"/>
    </source>
</evidence>
<comment type="caution">
    <text evidence="2">The sequence shown here is derived from an EMBL/GenBank/DDBJ whole genome shotgun (WGS) entry which is preliminary data.</text>
</comment>
<evidence type="ECO:0000313" key="3">
    <source>
        <dbReference type="Proteomes" id="UP000823775"/>
    </source>
</evidence>
<evidence type="ECO:0000313" key="2">
    <source>
        <dbReference type="EMBL" id="MCD7473184.1"/>
    </source>
</evidence>
<dbReference type="PANTHER" id="PTHR47926">
    <property type="entry name" value="PENTATRICOPEPTIDE REPEAT-CONTAINING PROTEIN"/>
    <property type="match status" value="1"/>
</dbReference>
<dbReference type="Proteomes" id="UP000823775">
    <property type="component" value="Unassembled WGS sequence"/>
</dbReference>